<dbReference type="GO" id="GO:0030964">
    <property type="term" value="C:NADH dehydrogenase complex"/>
    <property type="evidence" value="ECO:0007669"/>
    <property type="project" value="TreeGrafter"/>
</dbReference>
<sequence length="104" mass="11313">MDGLNIPLNHILLVSSLLFAIGMLGLMIRRNIIFILMSLEVMLNAAALAFVAAGAHWEQPDGQVVFMLILTVAAAEVAVGLGLVLQVQKRFKTLDMDHANRMQG</sequence>
<evidence type="ECO:0000256" key="6">
    <source>
        <dbReference type="ARBA" id="ARBA00022719"/>
    </source>
</evidence>
<keyword evidence="10 12" id="KW-0830">Ubiquinone</keyword>
<dbReference type="Gene3D" id="1.10.287.3510">
    <property type="match status" value="1"/>
</dbReference>
<evidence type="ECO:0000256" key="10">
    <source>
        <dbReference type="ARBA" id="ARBA00023075"/>
    </source>
</evidence>
<keyword evidence="13" id="KW-0560">Oxidoreductase</keyword>
<evidence type="ECO:0000256" key="1">
    <source>
        <dbReference type="ARBA" id="ARBA00002378"/>
    </source>
</evidence>
<keyword evidence="7 12" id="KW-1278">Translocase</keyword>
<organism evidence="13 14">
    <name type="scientific">SAR92 clade bacterium</name>
    <dbReference type="NCBI Taxonomy" id="2315479"/>
    <lineage>
        <taxon>Bacteria</taxon>
        <taxon>Pseudomonadati</taxon>
        <taxon>Pseudomonadota</taxon>
        <taxon>Gammaproteobacteria</taxon>
        <taxon>Cellvibrionales</taxon>
        <taxon>Porticoccaceae</taxon>
        <taxon>SAR92 clade</taxon>
    </lineage>
</organism>
<evidence type="ECO:0000256" key="7">
    <source>
        <dbReference type="ARBA" id="ARBA00022967"/>
    </source>
</evidence>
<name>A0A520MNU6_9GAMM</name>
<proteinExistence type="inferred from homology"/>
<dbReference type="FunFam" id="1.10.287.3510:FF:000001">
    <property type="entry name" value="NADH-quinone oxidoreductase subunit K"/>
    <property type="match status" value="1"/>
</dbReference>
<dbReference type="HAMAP" id="MF_01456">
    <property type="entry name" value="NDH1_NuoK"/>
    <property type="match status" value="1"/>
</dbReference>
<keyword evidence="4 12" id="KW-0813">Transport</keyword>
<dbReference type="GO" id="GO:0050136">
    <property type="term" value="F:NADH dehydrogenase (quinone) (non-electrogenic) activity"/>
    <property type="evidence" value="ECO:0007669"/>
    <property type="project" value="UniProtKB-UniRule"/>
</dbReference>
<accession>A0A520MNU6</accession>
<evidence type="ECO:0000256" key="2">
    <source>
        <dbReference type="ARBA" id="ARBA00004141"/>
    </source>
</evidence>
<comment type="subunit">
    <text evidence="12">NDH-1 is composed of 14 different subunits. Subunits NuoA, H, J, K, L, M, N constitute the membrane sector of the complex.</text>
</comment>
<feature type="transmembrane region" description="Helical" evidence="12">
    <location>
        <begin position="6"/>
        <end position="26"/>
    </location>
</feature>
<evidence type="ECO:0000256" key="4">
    <source>
        <dbReference type="ARBA" id="ARBA00022448"/>
    </source>
</evidence>
<keyword evidence="12" id="KW-1003">Cell membrane</keyword>
<dbReference type="NCBIfam" id="NF004319">
    <property type="entry name" value="PRK05715.1-1"/>
    <property type="match status" value="1"/>
</dbReference>
<keyword evidence="8 12" id="KW-1133">Transmembrane helix</keyword>
<dbReference type="AlphaFoldDB" id="A0A520MNU6"/>
<evidence type="ECO:0000256" key="11">
    <source>
        <dbReference type="ARBA" id="ARBA00023136"/>
    </source>
</evidence>
<evidence type="ECO:0000313" key="13">
    <source>
        <dbReference type="EMBL" id="RZO22891.1"/>
    </source>
</evidence>
<feature type="transmembrane region" description="Helical" evidence="12">
    <location>
        <begin position="63"/>
        <end position="85"/>
    </location>
</feature>
<gene>
    <name evidence="12 13" type="primary">nuoK</name>
    <name evidence="13" type="ORF">EVB03_00570</name>
</gene>
<comment type="subcellular location">
    <subcellularLocation>
        <location evidence="12">Cell membrane</location>
        <topology evidence="12">Multi-pass membrane protein</topology>
    </subcellularLocation>
    <subcellularLocation>
        <location evidence="2">Membrane</location>
        <topology evidence="2">Multi-pass membrane protein</topology>
    </subcellularLocation>
</comment>
<evidence type="ECO:0000256" key="5">
    <source>
        <dbReference type="ARBA" id="ARBA00022692"/>
    </source>
</evidence>
<evidence type="ECO:0000256" key="12">
    <source>
        <dbReference type="HAMAP-Rule" id="MF_01456"/>
    </source>
</evidence>
<dbReference type="GO" id="GO:0005886">
    <property type="term" value="C:plasma membrane"/>
    <property type="evidence" value="ECO:0007669"/>
    <property type="project" value="UniProtKB-SubCell"/>
</dbReference>
<dbReference type="PANTHER" id="PTHR11434:SF16">
    <property type="entry name" value="NADH-UBIQUINONE OXIDOREDUCTASE CHAIN 4L"/>
    <property type="match status" value="1"/>
</dbReference>
<dbReference type="GO" id="GO:0042773">
    <property type="term" value="P:ATP synthesis coupled electron transport"/>
    <property type="evidence" value="ECO:0007669"/>
    <property type="project" value="InterPro"/>
</dbReference>
<keyword evidence="6 12" id="KW-0874">Quinone</keyword>
<protein>
    <recommendedName>
        <fullName evidence="12">NADH-quinone oxidoreductase subunit K</fullName>
        <ecNumber evidence="12">7.1.1.-</ecNumber>
    </recommendedName>
    <alternativeName>
        <fullName evidence="12">NADH dehydrogenase I subunit K</fullName>
    </alternativeName>
    <alternativeName>
        <fullName evidence="12">NDH-1 subunit K</fullName>
    </alternativeName>
</protein>
<evidence type="ECO:0000256" key="9">
    <source>
        <dbReference type="ARBA" id="ARBA00023027"/>
    </source>
</evidence>
<dbReference type="EMBL" id="SHBP01000001">
    <property type="protein sequence ID" value="RZO22891.1"/>
    <property type="molecule type" value="Genomic_DNA"/>
</dbReference>
<evidence type="ECO:0000313" key="14">
    <source>
        <dbReference type="Proteomes" id="UP000315889"/>
    </source>
</evidence>
<keyword evidence="5 12" id="KW-0812">Transmembrane</keyword>
<dbReference type="InterPro" id="IPR001133">
    <property type="entry name" value="NADH_UbQ_OxRdtase_chain4L/K"/>
</dbReference>
<dbReference type="InterPro" id="IPR039428">
    <property type="entry name" value="NUOK/Mnh_C1-like"/>
</dbReference>
<comment type="catalytic activity">
    <reaction evidence="12">
        <text>a quinone + NADH + 5 H(+)(in) = a quinol + NAD(+) + 4 H(+)(out)</text>
        <dbReference type="Rhea" id="RHEA:57888"/>
        <dbReference type="ChEBI" id="CHEBI:15378"/>
        <dbReference type="ChEBI" id="CHEBI:24646"/>
        <dbReference type="ChEBI" id="CHEBI:57540"/>
        <dbReference type="ChEBI" id="CHEBI:57945"/>
        <dbReference type="ChEBI" id="CHEBI:132124"/>
    </reaction>
</comment>
<reference evidence="13 14" key="1">
    <citation type="submission" date="2019-02" db="EMBL/GenBank/DDBJ databases">
        <title>Prokaryotic population dynamics and viral predation in marine succession experiment using metagenomics: the confinement effect.</title>
        <authorList>
            <person name="Haro-Moreno J.M."/>
            <person name="Rodriguez-Valera F."/>
            <person name="Lopez-Perez M."/>
        </authorList>
    </citation>
    <scope>NUCLEOTIDE SEQUENCE [LARGE SCALE GENOMIC DNA]</scope>
    <source>
        <strain evidence="13">MED-G170</strain>
    </source>
</reference>
<evidence type="ECO:0000256" key="3">
    <source>
        <dbReference type="ARBA" id="ARBA00010519"/>
    </source>
</evidence>
<comment type="similarity">
    <text evidence="3 12">Belongs to the complex I subunit 4L family.</text>
</comment>
<dbReference type="GO" id="GO:0048038">
    <property type="term" value="F:quinone binding"/>
    <property type="evidence" value="ECO:0007669"/>
    <property type="project" value="UniProtKB-KW"/>
</dbReference>
<dbReference type="Pfam" id="PF00420">
    <property type="entry name" value="Oxidored_q2"/>
    <property type="match status" value="1"/>
</dbReference>
<keyword evidence="9 12" id="KW-0520">NAD</keyword>
<feature type="transmembrane region" description="Helical" evidence="12">
    <location>
        <begin position="33"/>
        <end position="57"/>
    </location>
</feature>
<comment type="function">
    <text evidence="1 12">NDH-1 shuttles electrons from NADH, via FMN and iron-sulfur (Fe-S) centers, to quinones in the respiratory chain. The immediate electron acceptor for the enzyme in this species is believed to be ubiquinone. Couples the redox reaction to proton translocation (for every two electrons transferred, four hydrogen ions are translocated across the cytoplasmic membrane), and thus conserves the redox energy in a proton gradient.</text>
</comment>
<dbReference type="Proteomes" id="UP000315889">
    <property type="component" value="Unassembled WGS sequence"/>
</dbReference>
<comment type="caution">
    <text evidence="13">The sequence shown here is derived from an EMBL/GenBank/DDBJ whole genome shotgun (WGS) entry which is preliminary data.</text>
</comment>
<evidence type="ECO:0000256" key="8">
    <source>
        <dbReference type="ARBA" id="ARBA00022989"/>
    </source>
</evidence>
<dbReference type="EC" id="7.1.1.-" evidence="12"/>
<dbReference type="NCBIfam" id="NF004320">
    <property type="entry name" value="PRK05715.1-2"/>
    <property type="match status" value="1"/>
</dbReference>
<keyword evidence="11 12" id="KW-0472">Membrane</keyword>
<dbReference type="PANTHER" id="PTHR11434">
    <property type="entry name" value="NADH-UBIQUINONE OXIDOREDUCTASE SUBUNIT ND4L"/>
    <property type="match status" value="1"/>
</dbReference>